<evidence type="ECO:0000256" key="1">
    <source>
        <dbReference type="SAM" id="MobiDB-lite"/>
    </source>
</evidence>
<organism evidence="3 4">
    <name type="scientific">Komagataella pastoris</name>
    <name type="common">Yeast</name>
    <name type="synonym">Pichia pastoris</name>
    <dbReference type="NCBI Taxonomy" id="4922"/>
    <lineage>
        <taxon>Eukaryota</taxon>
        <taxon>Fungi</taxon>
        <taxon>Dikarya</taxon>
        <taxon>Ascomycota</taxon>
        <taxon>Saccharomycotina</taxon>
        <taxon>Pichiomycetes</taxon>
        <taxon>Pichiales</taxon>
        <taxon>Pichiaceae</taxon>
        <taxon>Komagataella</taxon>
    </lineage>
</organism>
<dbReference type="EMBL" id="CP014586">
    <property type="protein sequence ID" value="ANZ76824.1"/>
    <property type="molecule type" value="Genomic_DNA"/>
</dbReference>
<feature type="region of interest" description="Disordered" evidence="1">
    <location>
        <begin position="123"/>
        <end position="256"/>
    </location>
</feature>
<dbReference type="PROSITE" id="PS50812">
    <property type="entry name" value="PWWP"/>
    <property type="match status" value="1"/>
</dbReference>
<dbReference type="SMART" id="SM00293">
    <property type="entry name" value="PWWP"/>
    <property type="match status" value="1"/>
</dbReference>
<evidence type="ECO:0000313" key="4">
    <source>
        <dbReference type="Proteomes" id="UP000094565"/>
    </source>
</evidence>
<dbReference type="Proteomes" id="UP000094565">
    <property type="component" value="Chromosome 3"/>
</dbReference>
<evidence type="ECO:0000259" key="2">
    <source>
        <dbReference type="PROSITE" id="PS50812"/>
    </source>
</evidence>
<accession>A0A1B2JFH9</accession>
<feature type="compositionally biased region" description="Acidic residues" evidence="1">
    <location>
        <begin position="130"/>
        <end position="140"/>
    </location>
</feature>
<proteinExistence type="predicted"/>
<name>A0A1B2JFH9_PICPA</name>
<gene>
    <name evidence="3" type="primary">IOC4</name>
    <name evidence="3" type="ORF">ATY40_BA7503536</name>
</gene>
<dbReference type="Gene3D" id="2.30.30.140">
    <property type="match status" value="1"/>
</dbReference>
<feature type="compositionally biased region" description="Acidic residues" evidence="1">
    <location>
        <begin position="150"/>
        <end position="166"/>
    </location>
</feature>
<dbReference type="OrthoDB" id="62853at2759"/>
<feature type="domain" description="PWWP" evidence="2">
    <location>
        <begin position="11"/>
        <end position="88"/>
    </location>
</feature>
<evidence type="ECO:0000313" key="3">
    <source>
        <dbReference type="EMBL" id="ANZ76824.1"/>
    </source>
</evidence>
<sequence>MSTSIYEKFPPGSVVLAKLKGYPAWPSMVISPEKIPKPILEAKPSRLANKKRTRQASPYKEDMICTRFFQDDNYMWCSPADILELTKDEIDTFLNKPRITNKILFWAYQLASDPPSLDDFIKYGSYKQGDDEDPDFDVVEGGEAGTSDLVEVDDDDDDVESLDTEDEPPRRRSRARAATKTATKPARTTRARSTRAKAKVTKPTSKRSTKSKTAKATKSRSKRQAPPPPPPPKKKPAKPATPKFDSDWGIEEGNDSPEGLEEYLEVIENVPSAPTLVKQTATIRPQLLKIRVTLQKNFLGDTPPHNQDVKACLDKLQRLSASLGGLLPPNLIRSTNLHRVAGAIVHHGLADKRTISRLTKQLAL</sequence>
<reference evidence="3 4" key="1">
    <citation type="submission" date="2016-02" db="EMBL/GenBank/DDBJ databases">
        <title>Comparative genomic and transcriptomic foundation for Pichia pastoris.</title>
        <authorList>
            <person name="Love K.R."/>
            <person name="Shah K.A."/>
            <person name="Whittaker C.A."/>
            <person name="Wu J."/>
            <person name="Bartlett M.C."/>
            <person name="Ma D."/>
            <person name="Leeson R.L."/>
            <person name="Priest M."/>
            <person name="Young S.K."/>
            <person name="Love J.C."/>
        </authorList>
    </citation>
    <scope>NUCLEOTIDE SEQUENCE [LARGE SCALE GENOMIC DNA]</scope>
    <source>
        <strain evidence="3 4">ATCC 28485</strain>
    </source>
</reference>
<keyword evidence="4" id="KW-1185">Reference proteome</keyword>
<dbReference type="CDD" id="cd05840">
    <property type="entry name" value="PWWP_ScIOC4-like"/>
    <property type="match status" value="1"/>
</dbReference>
<feature type="compositionally biased region" description="Basic residues" evidence="1">
    <location>
        <begin position="187"/>
        <end position="223"/>
    </location>
</feature>
<dbReference type="InterPro" id="IPR000313">
    <property type="entry name" value="PWWP_dom"/>
</dbReference>
<protein>
    <submittedName>
        <fullName evidence="3">BA75_03536T0</fullName>
    </submittedName>
</protein>
<dbReference type="SUPFAM" id="SSF63748">
    <property type="entry name" value="Tudor/PWWP/MBT"/>
    <property type="match status" value="1"/>
</dbReference>
<dbReference type="AlphaFoldDB" id="A0A1B2JFH9"/>
<dbReference type="InterPro" id="IPR035503">
    <property type="entry name" value="IOC4-like_PWWP"/>
</dbReference>
<dbReference type="Pfam" id="PF00855">
    <property type="entry name" value="PWWP"/>
    <property type="match status" value="1"/>
</dbReference>